<feature type="compositionally biased region" description="Basic and acidic residues" evidence="1">
    <location>
        <begin position="448"/>
        <end position="464"/>
    </location>
</feature>
<feature type="compositionally biased region" description="Basic and acidic residues" evidence="1">
    <location>
        <begin position="481"/>
        <end position="497"/>
    </location>
</feature>
<feature type="region of interest" description="Disordered" evidence="1">
    <location>
        <begin position="274"/>
        <end position="551"/>
    </location>
</feature>
<evidence type="ECO:0000313" key="4">
    <source>
        <dbReference type="EMBL" id="GIX61282.1"/>
    </source>
</evidence>
<feature type="signal peptide" evidence="2">
    <location>
        <begin position="1"/>
        <end position="30"/>
    </location>
</feature>
<dbReference type="OrthoDB" id="366439at2759"/>
<reference evidence="3" key="1">
    <citation type="journal article" date="2004" name="Clin. Diagn. Lab. Immunol.">
        <title>Molecular cloning of a Babesia caballi gene encoding the 134-kilodalton protein and evaluation of its diagnostic potential in an enzyme-linked immunosorbent assay.</title>
        <authorList>
            <person name="Tamaki Y."/>
            <person name="Hirata H."/>
            <person name="Takabatake N."/>
            <person name="Bork S."/>
            <person name="Yokoyama N."/>
            <person name="Xuan X."/>
            <person name="Fujisaki K."/>
            <person name="Igarashi I."/>
        </authorList>
    </citation>
    <scope>NUCLEOTIDE SEQUENCE</scope>
</reference>
<protein>
    <submittedName>
        <fullName evidence="4">5-oxoprolinase/urea amidolyase family protein</fullName>
    </submittedName>
    <submittedName>
        <fullName evidence="3">Uncharacterized protein BC134</fullName>
    </submittedName>
</protein>
<dbReference type="EMBL" id="AB095267">
    <property type="protein sequence ID" value="BAC23026.1"/>
    <property type="molecule type" value="mRNA"/>
</dbReference>
<feature type="chain" id="PRO_5044738109" evidence="2">
    <location>
        <begin position="31"/>
        <end position="950"/>
    </location>
</feature>
<keyword evidence="2" id="KW-0732">Signal</keyword>
<feature type="compositionally biased region" description="Low complexity" evidence="1">
    <location>
        <begin position="188"/>
        <end position="197"/>
    </location>
</feature>
<dbReference type="Proteomes" id="UP001497744">
    <property type="component" value="Unassembled WGS sequence"/>
</dbReference>
<feature type="compositionally biased region" description="Basic and acidic residues" evidence="1">
    <location>
        <begin position="165"/>
        <end position="181"/>
    </location>
</feature>
<dbReference type="VEuPathDB" id="PiroplasmaDB:BcabD6B2_07170"/>
<feature type="region of interest" description="Disordered" evidence="1">
    <location>
        <begin position="136"/>
        <end position="256"/>
    </location>
</feature>
<keyword evidence="5" id="KW-1185">Reference proteome</keyword>
<reference evidence="4 5" key="2">
    <citation type="submission" date="2021-06" db="EMBL/GenBank/DDBJ databases">
        <title>Genome sequence of Babesia caballi.</title>
        <authorList>
            <person name="Yamagishi J."/>
            <person name="Kidaka T."/>
            <person name="Ochi A."/>
        </authorList>
    </citation>
    <scope>NUCLEOTIDE SEQUENCE [LARGE SCALE GENOMIC DNA]</scope>
    <source>
        <strain evidence="4">USDA-D6B2</strain>
    </source>
</reference>
<organism evidence="3">
    <name type="scientific">Babesia caballi</name>
    <dbReference type="NCBI Taxonomy" id="5871"/>
    <lineage>
        <taxon>Eukaryota</taxon>
        <taxon>Sar</taxon>
        <taxon>Alveolata</taxon>
        <taxon>Apicomplexa</taxon>
        <taxon>Aconoidasida</taxon>
        <taxon>Piroplasmida</taxon>
        <taxon>Babesiidae</taxon>
        <taxon>Babesia</taxon>
    </lineage>
</organism>
<proteinExistence type="evidence at transcript level"/>
<dbReference type="EMBL" id="BPLF01000001">
    <property type="protein sequence ID" value="GIX61282.1"/>
    <property type="molecule type" value="Genomic_DNA"/>
</dbReference>
<accession>Q8IU16</accession>
<evidence type="ECO:0000313" key="5">
    <source>
        <dbReference type="Proteomes" id="UP001497744"/>
    </source>
</evidence>
<gene>
    <name evidence="3" type="primary">BC134</name>
    <name evidence="4" type="ORF">BcabD6B2_07170</name>
</gene>
<evidence type="ECO:0000313" key="3">
    <source>
        <dbReference type="EMBL" id="BAC23026.1"/>
    </source>
</evidence>
<evidence type="ECO:0000256" key="1">
    <source>
        <dbReference type="SAM" id="MobiDB-lite"/>
    </source>
</evidence>
<evidence type="ECO:0000256" key="2">
    <source>
        <dbReference type="SAM" id="SignalP"/>
    </source>
</evidence>
<name>Q8IU16_BABCB</name>
<sequence>MMRGNFLLHCVKLVLCTFLVGGGLPQPALAVPSKTALITLDFSAGQLDPRLEMYTKLKGITRYFVKDGVEGTIATIKIRDYTIEMPADPEVEEVLCASPFNGRFTIHFSDSTSDEVQLTASGIHVGANKNKYIITKTGKSTSTPPPASTPDKPVLAKPSNPVTDKANKEEPPQPEPEKTEKTVVGTPNSNESSSKSSQVPFQRKPVTPTPGNADKGKSAVTPQTKVTNFGDIPSIDNGGAKLSTKDTNAGSNFSSKVKSFGSLESKLQKIDEIAVAKAKPSDSTGESQKREEPKESSNPFEAAKHRFGGLKDTSNPSTESPLKREEPKESSNPFEAAKHRFGGLKDTSNPSTESPLKREEPKESSNPFEAAKHRFGGLKDTSNPSTESPLKREEPKESSNPFEAAKHRFGGLKDTSNPSTESPLKREEPKESSNPFEAAKHRFGGPKESFKPIDETPATEEPKESSNPFEAAKHRFGGLKESFKPIDETPATEETKENTNPFEKSTNKREASKESTNPFDETPETSGTPAFRATGEQRISKPKVPGFASPQQMIKPRNNLKADATGGDIEVQPTNVSDVASDVNEEPVENPKEAVEEKVSDVSQKEIDLVIDGENPNVLSEQVEDITCYKGKNGTIIRTVEINGKTRSVGASYARETIVCVQKMASVYNVAVGSVDENGRWSTAYLSKAQDLDIFIDVSIKSNFRNVSFAKLFGEVTVVEEEVGREPLVFPNFFYNGRSNASLTQMEASGCEYVLETVDNGYQKVKRMISFAHGSLVPSEGMVLLHMRTANRNDQEYLTITFKKNNVLLHRRYVDAQQTEGIYKWTRYLSKLDHDLSVSIASFELEAHAKLSVINAETVEADATLYGLPVQKFGRIIFLNVPMREVDTILLLRNYEVLLKGSGNHTVALTVVPAGIAADITSELGGVVSRTFMTPDSRDLDKYDIDFPSN</sequence>
<dbReference type="AlphaFoldDB" id="Q8IU16"/>
<feature type="compositionally biased region" description="Polar residues" evidence="1">
    <location>
        <begin position="514"/>
        <end position="528"/>
    </location>
</feature>
<feature type="compositionally biased region" description="Polar residues" evidence="1">
    <location>
        <begin position="245"/>
        <end position="256"/>
    </location>
</feature>